<reference evidence="2 3" key="1">
    <citation type="submission" date="2015-01" db="EMBL/GenBank/DDBJ databases">
        <title>The Genome Sequence of Cladophialophora immunda CBS83496.</title>
        <authorList>
            <consortium name="The Broad Institute Genomics Platform"/>
            <person name="Cuomo C."/>
            <person name="de Hoog S."/>
            <person name="Gorbushina A."/>
            <person name="Stielow B."/>
            <person name="Teixiera M."/>
            <person name="Abouelleil A."/>
            <person name="Chapman S.B."/>
            <person name="Priest M."/>
            <person name="Young S.K."/>
            <person name="Wortman J."/>
            <person name="Nusbaum C."/>
            <person name="Birren B."/>
        </authorList>
    </citation>
    <scope>NUCLEOTIDE SEQUENCE [LARGE SCALE GENOMIC DNA]</scope>
    <source>
        <strain evidence="2 3">CBS 83496</strain>
    </source>
</reference>
<protein>
    <submittedName>
        <fullName evidence="2">Uncharacterized protein</fullName>
    </submittedName>
</protein>
<feature type="transmembrane region" description="Helical" evidence="1">
    <location>
        <begin position="6"/>
        <end position="25"/>
    </location>
</feature>
<evidence type="ECO:0000256" key="1">
    <source>
        <dbReference type="SAM" id="Phobius"/>
    </source>
</evidence>
<keyword evidence="1" id="KW-0472">Membrane</keyword>
<dbReference type="VEuPathDB" id="FungiDB:PV07_02598"/>
<evidence type="ECO:0000313" key="2">
    <source>
        <dbReference type="EMBL" id="KIW30906.1"/>
    </source>
</evidence>
<name>A0A0D1ZS72_9EURO</name>
<dbReference type="Proteomes" id="UP000054466">
    <property type="component" value="Unassembled WGS sequence"/>
</dbReference>
<gene>
    <name evidence="2" type="ORF">PV07_02598</name>
</gene>
<organism evidence="2 3">
    <name type="scientific">Cladophialophora immunda</name>
    <dbReference type="NCBI Taxonomy" id="569365"/>
    <lineage>
        <taxon>Eukaryota</taxon>
        <taxon>Fungi</taxon>
        <taxon>Dikarya</taxon>
        <taxon>Ascomycota</taxon>
        <taxon>Pezizomycotina</taxon>
        <taxon>Eurotiomycetes</taxon>
        <taxon>Chaetothyriomycetidae</taxon>
        <taxon>Chaetothyriales</taxon>
        <taxon>Herpotrichiellaceae</taxon>
        <taxon>Cladophialophora</taxon>
    </lineage>
</organism>
<dbReference type="AlphaFoldDB" id="A0A0D1ZS72"/>
<sequence length="75" mass="8449">MISYEGIIAICIFGAAALVTMGYVVHRLLSKASNAGDPFTPSDQQRQYMREVRERNIMDALGNTRPQRRHHAADM</sequence>
<keyword evidence="3" id="KW-1185">Reference proteome</keyword>
<evidence type="ECO:0000313" key="3">
    <source>
        <dbReference type="Proteomes" id="UP000054466"/>
    </source>
</evidence>
<dbReference type="EMBL" id="KN847041">
    <property type="protein sequence ID" value="KIW30906.1"/>
    <property type="molecule type" value="Genomic_DNA"/>
</dbReference>
<proteinExistence type="predicted"/>
<keyword evidence="1" id="KW-0812">Transmembrane</keyword>
<dbReference type="HOGENOM" id="CLU_199202_0_0_1"/>
<accession>A0A0D1ZS72</accession>
<dbReference type="OrthoDB" id="4159814at2759"/>
<dbReference type="RefSeq" id="XP_016251122.1">
    <property type="nucleotide sequence ID" value="XM_016389220.1"/>
</dbReference>
<keyword evidence="1" id="KW-1133">Transmembrane helix</keyword>
<dbReference type="GeneID" id="27341792"/>